<evidence type="ECO:0000256" key="2">
    <source>
        <dbReference type="ARBA" id="ARBA00022801"/>
    </source>
</evidence>
<keyword evidence="2" id="KW-0378">Hydrolase</keyword>
<dbReference type="PANTHER" id="PTHR31793">
    <property type="entry name" value="4-HYDROXYBENZOYL-COA THIOESTERASE FAMILY MEMBER"/>
    <property type="match status" value="1"/>
</dbReference>
<dbReference type="Proteomes" id="UP000638732">
    <property type="component" value="Unassembled WGS sequence"/>
</dbReference>
<dbReference type="InterPro" id="IPR029069">
    <property type="entry name" value="HotDog_dom_sf"/>
</dbReference>
<evidence type="ECO:0000313" key="3">
    <source>
        <dbReference type="EMBL" id="NCD71906.1"/>
    </source>
</evidence>
<comment type="caution">
    <text evidence="3">The sequence shown here is derived from an EMBL/GenBank/DDBJ whole genome shotgun (WGS) entry which is preliminary data.</text>
</comment>
<accession>A0A966DVW5</accession>
<gene>
    <name evidence="3" type="ORF">GSY63_21265</name>
</gene>
<dbReference type="SUPFAM" id="SSF54637">
    <property type="entry name" value="Thioesterase/thiol ester dehydrase-isomerase"/>
    <property type="match status" value="1"/>
</dbReference>
<name>A0A966DVW5_9SPHI</name>
<protein>
    <submittedName>
        <fullName evidence="3">Acyl-CoA thioesterase</fullName>
    </submittedName>
</protein>
<keyword evidence="4" id="KW-1185">Reference proteome</keyword>
<dbReference type="Pfam" id="PF13279">
    <property type="entry name" value="4HBT_2"/>
    <property type="match status" value="1"/>
</dbReference>
<dbReference type="EMBL" id="WWEO01000045">
    <property type="protein sequence ID" value="NCD71906.1"/>
    <property type="molecule type" value="Genomic_DNA"/>
</dbReference>
<dbReference type="InterPro" id="IPR050563">
    <property type="entry name" value="4-hydroxybenzoyl-CoA_TE"/>
</dbReference>
<reference evidence="3" key="2">
    <citation type="submission" date="2020-10" db="EMBL/GenBank/DDBJ databases">
        <title>Mucilaginibacter sp. nov., isolated from soil.</title>
        <authorList>
            <person name="Jeon C.O."/>
        </authorList>
    </citation>
    <scope>NUCLEOTIDE SEQUENCE</scope>
    <source>
        <strain evidence="3">R11</strain>
    </source>
</reference>
<evidence type="ECO:0000256" key="1">
    <source>
        <dbReference type="ARBA" id="ARBA00005953"/>
    </source>
</evidence>
<dbReference type="RefSeq" id="WP_166587881.1">
    <property type="nucleotide sequence ID" value="NZ_WWEO01000045.1"/>
</dbReference>
<reference evidence="3" key="1">
    <citation type="submission" date="2020-01" db="EMBL/GenBank/DDBJ databases">
        <authorList>
            <person name="Seo Y.L."/>
        </authorList>
    </citation>
    <scope>NUCLEOTIDE SEQUENCE</scope>
    <source>
        <strain evidence="3">R11</strain>
    </source>
</reference>
<dbReference type="Gene3D" id="3.10.129.10">
    <property type="entry name" value="Hotdog Thioesterase"/>
    <property type="match status" value="1"/>
</dbReference>
<dbReference type="PANTHER" id="PTHR31793:SF27">
    <property type="entry name" value="NOVEL THIOESTERASE SUPERFAMILY DOMAIN AND SAPOSIN A-TYPE DOMAIN CONTAINING PROTEIN (0610012H03RIK)"/>
    <property type="match status" value="1"/>
</dbReference>
<proteinExistence type="inferred from homology"/>
<sequence>MTTKKKYASFETEHRVRPDDIDMFQHVHNSKYFDYVMAARYEQMDVFYGMSMESFMERGYGWVVRTAFIEYKRALMLGDYFLVKTNIDTIDERGCKVHFVISNKATKKICCDGWFDFSLIDIKTNKAARLPQDIIDHYQH</sequence>
<dbReference type="AlphaFoldDB" id="A0A966DVW5"/>
<organism evidence="3 4">
    <name type="scientific">Mucilaginibacter agri</name>
    <dbReference type="NCBI Taxonomy" id="2695265"/>
    <lineage>
        <taxon>Bacteria</taxon>
        <taxon>Pseudomonadati</taxon>
        <taxon>Bacteroidota</taxon>
        <taxon>Sphingobacteriia</taxon>
        <taxon>Sphingobacteriales</taxon>
        <taxon>Sphingobacteriaceae</taxon>
        <taxon>Mucilaginibacter</taxon>
    </lineage>
</organism>
<evidence type="ECO:0000313" key="4">
    <source>
        <dbReference type="Proteomes" id="UP000638732"/>
    </source>
</evidence>
<dbReference type="GO" id="GO:0047617">
    <property type="term" value="F:fatty acyl-CoA hydrolase activity"/>
    <property type="evidence" value="ECO:0007669"/>
    <property type="project" value="TreeGrafter"/>
</dbReference>
<dbReference type="CDD" id="cd00586">
    <property type="entry name" value="4HBT"/>
    <property type="match status" value="1"/>
</dbReference>
<comment type="similarity">
    <text evidence="1">Belongs to the 4-hydroxybenzoyl-CoA thioesterase family.</text>
</comment>